<protein>
    <submittedName>
        <fullName evidence="2">Uncharacterized protein</fullName>
    </submittedName>
</protein>
<feature type="compositionally biased region" description="Basic and acidic residues" evidence="1">
    <location>
        <begin position="15"/>
        <end position="26"/>
    </location>
</feature>
<organism evidence="2 3">
    <name type="scientific">Candidatus Nitronauta litoralis</name>
    <dbReference type="NCBI Taxonomy" id="2705533"/>
    <lineage>
        <taxon>Bacteria</taxon>
        <taxon>Pseudomonadati</taxon>
        <taxon>Nitrospinota/Tectimicrobiota group</taxon>
        <taxon>Nitrospinota</taxon>
        <taxon>Nitrospinia</taxon>
        <taxon>Nitrospinales</taxon>
        <taxon>Nitrospinaceae</taxon>
        <taxon>Candidatus Nitronauta</taxon>
    </lineage>
</organism>
<dbReference type="Proteomes" id="UP000594688">
    <property type="component" value="Chromosome"/>
</dbReference>
<feature type="region of interest" description="Disordered" evidence="1">
    <location>
        <begin position="1"/>
        <end position="26"/>
    </location>
</feature>
<dbReference type="AlphaFoldDB" id="A0A7T0BWP9"/>
<evidence type="ECO:0000256" key="1">
    <source>
        <dbReference type="SAM" id="MobiDB-lite"/>
    </source>
</evidence>
<evidence type="ECO:0000313" key="3">
    <source>
        <dbReference type="Proteomes" id="UP000594688"/>
    </source>
</evidence>
<accession>A0A7T0BWP9</accession>
<dbReference type="KEGG" id="nli:G3M70_08350"/>
<name>A0A7T0BWP9_9BACT</name>
<dbReference type="EMBL" id="CP048685">
    <property type="protein sequence ID" value="QPJ61882.1"/>
    <property type="molecule type" value="Genomic_DNA"/>
</dbReference>
<gene>
    <name evidence="2" type="ORF">G3M70_08350</name>
</gene>
<feature type="compositionally biased region" description="Polar residues" evidence="1">
    <location>
        <begin position="1"/>
        <end position="10"/>
    </location>
</feature>
<sequence length="52" mass="6280">MEATKPTSSKRNPKNQKDRKNLSKELEQQLQDENLKVYHQLLWAEEQINRSR</sequence>
<proteinExistence type="predicted"/>
<evidence type="ECO:0000313" key="2">
    <source>
        <dbReference type="EMBL" id="QPJ61882.1"/>
    </source>
</evidence>
<reference evidence="2 3" key="1">
    <citation type="submission" date="2020-02" db="EMBL/GenBank/DDBJ databases">
        <title>Genomic and physiological characterization of two novel Nitrospinaceae genera.</title>
        <authorList>
            <person name="Mueller A.J."/>
            <person name="Jung M.-Y."/>
            <person name="Strachan C.R."/>
            <person name="Herbold C.W."/>
            <person name="Kirkegaard R.H."/>
            <person name="Daims H."/>
        </authorList>
    </citation>
    <scope>NUCLEOTIDE SEQUENCE [LARGE SCALE GENOMIC DNA]</scope>
    <source>
        <strain evidence="2">EB</strain>
    </source>
</reference>